<evidence type="ECO:0000256" key="1">
    <source>
        <dbReference type="ARBA" id="ARBA00010164"/>
    </source>
</evidence>
<dbReference type="AlphaFoldDB" id="A0A2S7X650"/>
<protein>
    <submittedName>
        <fullName evidence="5">Kinase</fullName>
    </submittedName>
</protein>
<feature type="domain" description="HipA-like C-terminal" evidence="4">
    <location>
        <begin position="60"/>
        <end position="304"/>
    </location>
</feature>
<evidence type="ECO:0000313" key="7">
    <source>
        <dbReference type="Proteomes" id="UP000239273"/>
    </source>
</evidence>
<accession>A0A2S7X650</accession>
<comment type="caution">
    <text evidence="6">The sequence shown here is derived from an EMBL/GenBank/DDBJ whole genome shotgun (WGS) entry which is preliminary data.</text>
</comment>
<dbReference type="InterPro" id="IPR052028">
    <property type="entry name" value="HipA_Ser/Thr_kinase"/>
</dbReference>
<evidence type="ECO:0000259" key="4">
    <source>
        <dbReference type="Pfam" id="PF07804"/>
    </source>
</evidence>
<dbReference type="OrthoDB" id="9805913at2"/>
<reference evidence="6 7" key="2">
    <citation type="submission" date="2016-12" db="EMBL/GenBank/DDBJ databases">
        <title>Diversity of luminous bacteria.</title>
        <authorList>
            <person name="Yoshizawa S."/>
            <person name="Kogure K."/>
        </authorList>
    </citation>
    <scope>NUCLEOTIDE SEQUENCE [LARGE SCALE GENOMIC DNA]</scope>
    <source>
        <strain evidence="6 7">NBRC 105001</strain>
    </source>
</reference>
<dbReference type="PANTHER" id="PTHR37419:SF6">
    <property type="entry name" value="KINASE HI_0665-RELATED"/>
    <property type="match status" value="1"/>
</dbReference>
<dbReference type="RefSeq" id="WP_105063599.1">
    <property type="nucleotide sequence ID" value="NZ_BSOU01000002.1"/>
</dbReference>
<evidence type="ECO:0000313" key="6">
    <source>
        <dbReference type="EMBL" id="PQJ86793.1"/>
    </source>
</evidence>
<dbReference type="Pfam" id="PF07804">
    <property type="entry name" value="HipA_C"/>
    <property type="match status" value="1"/>
</dbReference>
<evidence type="ECO:0000313" key="8">
    <source>
        <dbReference type="Proteomes" id="UP001156660"/>
    </source>
</evidence>
<dbReference type="PANTHER" id="PTHR37419">
    <property type="entry name" value="SERINE/THREONINE-PROTEIN KINASE TOXIN HIPA"/>
    <property type="match status" value="1"/>
</dbReference>
<dbReference type="InterPro" id="IPR012893">
    <property type="entry name" value="HipA-like_C"/>
</dbReference>
<reference evidence="5" key="1">
    <citation type="journal article" date="2014" name="Int. J. Syst. Evol. Microbiol.">
        <title>Complete genome of a new Firmicutes species belonging to the dominant human colonic microbiota ('Ruminococcus bicirculans') reveals two chromosomes and a selective capacity to utilize plant glucans.</title>
        <authorList>
            <consortium name="NISC Comparative Sequencing Program"/>
            <person name="Wegmann U."/>
            <person name="Louis P."/>
            <person name="Goesmann A."/>
            <person name="Henrissat B."/>
            <person name="Duncan S.H."/>
            <person name="Flint H.J."/>
        </authorList>
    </citation>
    <scope>NUCLEOTIDE SEQUENCE</scope>
    <source>
        <strain evidence="5">NBRC 105001</strain>
    </source>
</reference>
<proteinExistence type="inferred from homology"/>
<dbReference type="EMBL" id="BSOU01000002">
    <property type="protein sequence ID" value="GLR74093.1"/>
    <property type="molecule type" value="Genomic_DNA"/>
</dbReference>
<sequence length="345" mass="40167">MYPEDKCLISLTPLTDKNQSQDEYTKAGIKYLTADPTTIMRLPFTRSGFITEQPKKQKGMSISGYQPKLSLVINEQQFKVVENEAQYILKPSPEEFPHLAENEHATMLVMKDLGFVIPAFGLVRFKKDEQGNEEKAFIIKRFDRNENKEPIHQEQLDAAMNIAEKYGKIKDDGENYVSYERIWDFLSENLDNTLQLKKDFFRRVFVAYLLGNNDLHLRNFGILRPEVAEDSLAPVYDYVSVAPYKEYISDRMALPLLKLEEGGEVQSNGFEKHSHYTGYDFIQFGNAMNLSPKMTIKLMDDVLKHKDRILNIYRESFISKEQYSAIEKWIISIAFYAQDRDEYIP</sequence>
<keyword evidence="3 5" id="KW-0418">Kinase</keyword>
<dbReference type="Proteomes" id="UP001156660">
    <property type="component" value="Unassembled WGS sequence"/>
</dbReference>
<name>A0A2S7X650_9GAMM</name>
<dbReference type="Proteomes" id="UP000239273">
    <property type="component" value="Unassembled WGS sequence"/>
</dbReference>
<reference evidence="5" key="4">
    <citation type="submission" date="2023-01" db="EMBL/GenBank/DDBJ databases">
        <title>Draft genome sequence of Aliivibrio sifiae strain NBRC 105001.</title>
        <authorList>
            <person name="Sun Q."/>
            <person name="Mori K."/>
        </authorList>
    </citation>
    <scope>NUCLEOTIDE SEQUENCE</scope>
    <source>
        <strain evidence="5">NBRC 105001</strain>
    </source>
</reference>
<evidence type="ECO:0000256" key="3">
    <source>
        <dbReference type="ARBA" id="ARBA00022777"/>
    </source>
</evidence>
<evidence type="ECO:0000313" key="5">
    <source>
        <dbReference type="EMBL" id="GLR74093.1"/>
    </source>
</evidence>
<comment type="similarity">
    <text evidence="1">Belongs to the HipA Ser/Thr kinase family.</text>
</comment>
<dbReference type="EMBL" id="MSCP01000002">
    <property type="protein sequence ID" value="PQJ86793.1"/>
    <property type="molecule type" value="Genomic_DNA"/>
</dbReference>
<evidence type="ECO:0000256" key="2">
    <source>
        <dbReference type="ARBA" id="ARBA00022679"/>
    </source>
</evidence>
<reference evidence="8" key="3">
    <citation type="journal article" date="2019" name="Int. J. Syst. Evol. Microbiol.">
        <title>The Global Catalogue of Microorganisms (GCM) 10K type strain sequencing project: providing services to taxonomists for standard genome sequencing and annotation.</title>
        <authorList>
            <consortium name="The Broad Institute Genomics Platform"/>
            <consortium name="The Broad Institute Genome Sequencing Center for Infectious Disease"/>
            <person name="Wu L."/>
            <person name="Ma J."/>
        </authorList>
    </citation>
    <scope>NUCLEOTIDE SEQUENCE [LARGE SCALE GENOMIC DNA]</scope>
    <source>
        <strain evidence="8">NBRC 105001</strain>
    </source>
</reference>
<keyword evidence="8" id="KW-1185">Reference proteome</keyword>
<dbReference type="GO" id="GO:0004674">
    <property type="term" value="F:protein serine/threonine kinase activity"/>
    <property type="evidence" value="ECO:0007669"/>
    <property type="project" value="TreeGrafter"/>
</dbReference>
<gene>
    <name evidence="6" type="ORF">BTO23_11690</name>
    <name evidence="5" type="ORF">GCM10007855_09670</name>
</gene>
<organism evidence="6 7">
    <name type="scientific">Aliivibrio sifiae</name>
    <dbReference type="NCBI Taxonomy" id="566293"/>
    <lineage>
        <taxon>Bacteria</taxon>
        <taxon>Pseudomonadati</taxon>
        <taxon>Pseudomonadota</taxon>
        <taxon>Gammaproteobacteria</taxon>
        <taxon>Vibrionales</taxon>
        <taxon>Vibrionaceae</taxon>
        <taxon>Aliivibrio</taxon>
    </lineage>
</organism>
<dbReference type="Gene3D" id="1.10.1070.20">
    <property type="match status" value="1"/>
</dbReference>
<keyword evidence="2" id="KW-0808">Transferase</keyword>
<dbReference type="GO" id="GO:0005829">
    <property type="term" value="C:cytosol"/>
    <property type="evidence" value="ECO:0007669"/>
    <property type="project" value="TreeGrafter"/>
</dbReference>